<dbReference type="SUPFAM" id="SSF141868">
    <property type="entry name" value="EAL domain-like"/>
    <property type="match status" value="1"/>
</dbReference>
<dbReference type="PANTHER" id="PTHR33121">
    <property type="entry name" value="CYCLIC DI-GMP PHOSPHODIESTERASE PDEF"/>
    <property type="match status" value="1"/>
</dbReference>
<dbReference type="SMART" id="SM00052">
    <property type="entry name" value="EAL"/>
    <property type="match status" value="1"/>
</dbReference>
<keyword evidence="3" id="KW-1185">Reference proteome</keyword>
<dbReference type="InterPro" id="IPR035919">
    <property type="entry name" value="EAL_sf"/>
</dbReference>
<dbReference type="EMBL" id="JACXIZ010000028">
    <property type="protein sequence ID" value="MBD2846876.1"/>
    <property type="molecule type" value="Genomic_DNA"/>
</dbReference>
<dbReference type="PROSITE" id="PS50883">
    <property type="entry name" value="EAL"/>
    <property type="match status" value="1"/>
</dbReference>
<dbReference type="GO" id="GO:0071111">
    <property type="term" value="F:cyclic-guanylate-specific phosphodiesterase activity"/>
    <property type="evidence" value="ECO:0007669"/>
    <property type="project" value="InterPro"/>
</dbReference>
<gene>
    <name evidence="2" type="ORF">IDH44_16895</name>
</gene>
<evidence type="ECO:0000259" key="1">
    <source>
        <dbReference type="PROSITE" id="PS50883"/>
    </source>
</evidence>
<accession>A0A927BVX1</accession>
<organism evidence="2 3">
    <name type="scientific">Paenibacillus sabuli</name>
    <dbReference type="NCBI Taxonomy" id="2772509"/>
    <lineage>
        <taxon>Bacteria</taxon>
        <taxon>Bacillati</taxon>
        <taxon>Bacillota</taxon>
        <taxon>Bacilli</taxon>
        <taxon>Bacillales</taxon>
        <taxon>Paenibacillaceae</taxon>
        <taxon>Paenibacillus</taxon>
    </lineage>
</organism>
<sequence length="322" mass="35665">MTSCSNCGGISPIHDEGEVSITYGTGAGKREVYRSEQELLELLTALHRADGEQRVRITGRSGAVAIDSGELPLATYIARLHHADLTAIIKDKQFRCFMQPIVRTADESVYAYEFLLRPLPGGADFQAARLFEVARQTGLHSFLDRQARICAIETGARHLPHGIKRFINFLPSSIYNPSYCLTHTFDAIRSHAQQPSDYVFEVVETEKIDDVRHLQRVFDAYRTSGMRVALDDVGQGSATPQLVCELRPDVVKIDRSLVTGCDHRPEQQRAIDEIIALAASFGGEVLAEGIETPAEWAYLRRTGVHFGQGYLLGRPAAEPLVS</sequence>
<dbReference type="Pfam" id="PF00563">
    <property type="entry name" value="EAL"/>
    <property type="match status" value="1"/>
</dbReference>
<dbReference type="Gene3D" id="3.20.20.450">
    <property type="entry name" value="EAL domain"/>
    <property type="match status" value="1"/>
</dbReference>
<evidence type="ECO:0000313" key="2">
    <source>
        <dbReference type="EMBL" id="MBD2846876.1"/>
    </source>
</evidence>
<dbReference type="PANTHER" id="PTHR33121:SF15">
    <property type="entry name" value="BLUE LIGHT- AND TEMPERATURE-REGULATED ANTIREPRESSOR BLUF"/>
    <property type="match status" value="1"/>
</dbReference>
<protein>
    <submittedName>
        <fullName evidence="2">EAL domain-containing protein</fullName>
    </submittedName>
</protein>
<reference evidence="2" key="1">
    <citation type="submission" date="2020-09" db="EMBL/GenBank/DDBJ databases">
        <title>A novel bacterium of genus Paenibacillus, isolated from South China Sea.</title>
        <authorList>
            <person name="Huang H."/>
            <person name="Mo K."/>
            <person name="Hu Y."/>
        </authorList>
    </citation>
    <scope>NUCLEOTIDE SEQUENCE</scope>
    <source>
        <strain evidence="2">IB182496</strain>
    </source>
</reference>
<evidence type="ECO:0000313" key="3">
    <source>
        <dbReference type="Proteomes" id="UP000621560"/>
    </source>
</evidence>
<dbReference type="InterPro" id="IPR001633">
    <property type="entry name" value="EAL_dom"/>
</dbReference>
<comment type="caution">
    <text evidence="2">The sequence shown here is derived from an EMBL/GenBank/DDBJ whole genome shotgun (WGS) entry which is preliminary data.</text>
</comment>
<dbReference type="CDD" id="cd01948">
    <property type="entry name" value="EAL"/>
    <property type="match status" value="1"/>
</dbReference>
<proteinExistence type="predicted"/>
<name>A0A927BVX1_9BACL</name>
<dbReference type="Proteomes" id="UP000621560">
    <property type="component" value="Unassembled WGS sequence"/>
</dbReference>
<dbReference type="InterPro" id="IPR050706">
    <property type="entry name" value="Cyclic-di-GMP_PDE-like"/>
</dbReference>
<feature type="domain" description="EAL" evidence="1">
    <location>
        <begin position="78"/>
        <end position="322"/>
    </location>
</feature>
<dbReference type="AlphaFoldDB" id="A0A927BVX1"/>